<comment type="caution">
    <text evidence="1">The sequence shown here is derived from an EMBL/GenBank/DDBJ whole genome shotgun (WGS) entry which is preliminary data.</text>
</comment>
<dbReference type="InterPro" id="IPR021848">
    <property type="entry name" value="HODM_asu-like"/>
</dbReference>
<keyword evidence="2" id="KW-1185">Reference proteome</keyword>
<organism evidence="1 2">
    <name type="scientific">Durusdinium trenchii</name>
    <dbReference type="NCBI Taxonomy" id="1381693"/>
    <lineage>
        <taxon>Eukaryota</taxon>
        <taxon>Sar</taxon>
        <taxon>Alveolata</taxon>
        <taxon>Dinophyceae</taxon>
        <taxon>Suessiales</taxon>
        <taxon>Symbiodiniaceae</taxon>
        <taxon>Durusdinium</taxon>
    </lineage>
</organism>
<evidence type="ECO:0000313" key="2">
    <source>
        <dbReference type="Proteomes" id="UP001642464"/>
    </source>
</evidence>
<evidence type="ECO:0000313" key="1">
    <source>
        <dbReference type="EMBL" id="CAK9000811.1"/>
    </source>
</evidence>
<dbReference type="Proteomes" id="UP001642464">
    <property type="component" value="Unassembled WGS sequence"/>
</dbReference>
<reference evidence="1 2" key="1">
    <citation type="submission" date="2024-02" db="EMBL/GenBank/DDBJ databases">
        <authorList>
            <person name="Chen Y."/>
            <person name="Shah S."/>
            <person name="Dougan E. K."/>
            <person name="Thang M."/>
            <person name="Chan C."/>
        </authorList>
    </citation>
    <scope>NUCLEOTIDE SEQUENCE [LARGE SCALE GENOMIC DNA]</scope>
</reference>
<proteinExistence type="predicted"/>
<protein>
    <submittedName>
        <fullName evidence="1">Uncharacterized protein</fullName>
    </submittedName>
</protein>
<accession>A0ABP0IDZ8</accession>
<sequence>MAERRSILKEQRHLALVDDRESRGAQEELLELALQHLASQFPTLFKLEGSTFFSLQEGLQWSATAMEPLELLGSVLQEDVCIMHERASGGGPWDVAEGEHLFVAGVVMDSFDPVAKHMQAAPDPLCLPAWTHWLKLRPTPKLHQLRQWRDIWLEAQGGGIAEAARYKKALDVLWSQVAVDCP</sequence>
<name>A0ABP0IDZ8_9DINO</name>
<dbReference type="Pfam" id="PF11927">
    <property type="entry name" value="HODM_asu-like"/>
    <property type="match status" value="1"/>
</dbReference>
<dbReference type="EMBL" id="CAXAMM010003658">
    <property type="protein sequence ID" value="CAK9000811.1"/>
    <property type="molecule type" value="Genomic_DNA"/>
</dbReference>
<gene>
    <name evidence="1" type="ORF">SCF082_LOCUS6658</name>
</gene>